<protein>
    <recommendedName>
        <fullName evidence="2 6">F-actin-capping protein subunit alpha</fullName>
    </recommendedName>
</protein>
<dbReference type="SUPFAM" id="SSF90096">
    <property type="entry name" value="Subunits of heterodimeric actin filament capping protein Capz"/>
    <property type="match status" value="1"/>
</dbReference>
<dbReference type="GO" id="GO:0008290">
    <property type="term" value="C:F-actin capping protein complex"/>
    <property type="evidence" value="ECO:0007669"/>
    <property type="project" value="UniProtKB-UniRule"/>
</dbReference>
<dbReference type="PANTHER" id="PTHR10653">
    <property type="entry name" value="F-ACTIN-CAPPING PROTEIN SUBUNIT ALPHA"/>
    <property type="match status" value="1"/>
</dbReference>
<dbReference type="GO" id="GO:0030036">
    <property type="term" value="P:actin cytoskeleton organization"/>
    <property type="evidence" value="ECO:0007669"/>
    <property type="project" value="TreeGrafter"/>
</dbReference>
<evidence type="ECO:0000313" key="8">
    <source>
        <dbReference type="Proteomes" id="UP000192596"/>
    </source>
</evidence>
<comment type="function">
    <text evidence="5 6">F-actin-capping proteins bind in a Ca(2+)-independent manner to the fast growing ends of actin filaments (barbed end) thereby blocking the exchange of subunits at these ends. Unlike other capping proteins (such as gelsolin and severin), these proteins do not sever actin filaments.</text>
</comment>
<sequence>MASKTAIISSFIEAAPPGELSNVVADIKTLVGDDLQSYEPAFKKYHEEQYTAVDVPGGSGKVLLSKYNSLGSNRYFDPTSGNSFAVSFPSLKTSDADSHSPETSNPDLIRSLQAAFSKSAAEHFPSSTIGVFPIGSDIAILIVANKYSPQNFWNGRWRSTYVLCDSGKLSGRIKVDVHYYEDGNVRMQTEREVSGVGGSVGAESVVREIAKAENKFQEELNRGFVTMAEGSFKGLRRQLPVTRQRVEWEKIGGYRLGQDIGGGRSK</sequence>
<organism evidence="7 8">
    <name type="scientific">Cryoendolithus antarcticus</name>
    <dbReference type="NCBI Taxonomy" id="1507870"/>
    <lineage>
        <taxon>Eukaryota</taxon>
        <taxon>Fungi</taxon>
        <taxon>Dikarya</taxon>
        <taxon>Ascomycota</taxon>
        <taxon>Pezizomycotina</taxon>
        <taxon>Dothideomycetes</taxon>
        <taxon>Dothideomycetidae</taxon>
        <taxon>Cladosporiales</taxon>
        <taxon>Cladosporiaceae</taxon>
        <taxon>Cryoendolithus</taxon>
    </lineage>
</organism>
<dbReference type="InterPro" id="IPR017865">
    <property type="entry name" value="F-actin_cap_asu_CS"/>
</dbReference>
<evidence type="ECO:0000256" key="5">
    <source>
        <dbReference type="ARBA" id="ARBA00025389"/>
    </source>
</evidence>
<proteinExistence type="inferred from homology"/>
<evidence type="ECO:0000256" key="4">
    <source>
        <dbReference type="ARBA" id="ARBA00023203"/>
    </source>
</evidence>
<name>A0A1V8TPI5_9PEZI</name>
<keyword evidence="3 6" id="KW-0117">Actin capping</keyword>
<keyword evidence="8" id="KW-1185">Reference proteome</keyword>
<comment type="subunit">
    <text evidence="6">Heterodimer of an alpha and a beta subunit.</text>
</comment>
<dbReference type="GO" id="GO:0051016">
    <property type="term" value="P:barbed-end actin filament capping"/>
    <property type="evidence" value="ECO:0007669"/>
    <property type="project" value="UniProtKB-UniRule"/>
</dbReference>
<dbReference type="GO" id="GO:0030479">
    <property type="term" value="C:actin cortical patch"/>
    <property type="evidence" value="ECO:0007669"/>
    <property type="project" value="TreeGrafter"/>
</dbReference>
<dbReference type="Proteomes" id="UP000192596">
    <property type="component" value="Unassembled WGS sequence"/>
</dbReference>
<dbReference type="Gene3D" id="3.90.1150.210">
    <property type="entry name" value="F-actin capping protein, beta subunit"/>
    <property type="match status" value="1"/>
</dbReference>
<comment type="similarity">
    <text evidence="1 6">Belongs to the F-actin-capping protein alpha subunit family.</text>
</comment>
<dbReference type="InterPro" id="IPR042489">
    <property type="entry name" value="CapZ_alpha_1"/>
</dbReference>
<dbReference type="AlphaFoldDB" id="A0A1V8TPI5"/>
<reference evidence="8" key="1">
    <citation type="submission" date="2017-03" db="EMBL/GenBank/DDBJ databases">
        <title>Genomes of endolithic fungi from Antarctica.</title>
        <authorList>
            <person name="Coleine C."/>
            <person name="Masonjones S."/>
            <person name="Stajich J.E."/>
        </authorList>
    </citation>
    <scope>NUCLEOTIDE SEQUENCE [LARGE SCALE GENOMIC DNA]</scope>
    <source>
        <strain evidence="8">CCFEE 5527</strain>
    </source>
</reference>
<dbReference type="EMBL" id="NAJO01000003">
    <property type="protein sequence ID" value="OQO13287.1"/>
    <property type="molecule type" value="Genomic_DNA"/>
</dbReference>
<evidence type="ECO:0000256" key="3">
    <source>
        <dbReference type="ARBA" id="ARBA00022467"/>
    </source>
</evidence>
<evidence type="ECO:0000256" key="6">
    <source>
        <dbReference type="RuleBase" id="RU365077"/>
    </source>
</evidence>
<evidence type="ECO:0000256" key="1">
    <source>
        <dbReference type="ARBA" id="ARBA00010479"/>
    </source>
</evidence>
<dbReference type="FunCoup" id="A0A1V8TPI5">
    <property type="interactions" value="1406"/>
</dbReference>
<dbReference type="GO" id="GO:0051015">
    <property type="term" value="F:actin filament binding"/>
    <property type="evidence" value="ECO:0007669"/>
    <property type="project" value="TreeGrafter"/>
</dbReference>
<dbReference type="InterPro" id="IPR037282">
    <property type="entry name" value="CapZ_alpha/beta"/>
</dbReference>
<accession>A0A1V8TPI5</accession>
<dbReference type="PANTHER" id="PTHR10653:SF0">
    <property type="entry name" value="F-ACTIN-CAPPING PROTEIN SUBUNIT ALPHA"/>
    <property type="match status" value="1"/>
</dbReference>
<dbReference type="PRINTS" id="PR00191">
    <property type="entry name" value="FACTINCAPA"/>
</dbReference>
<comment type="caution">
    <text evidence="7">The sequence shown here is derived from an EMBL/GenBank/DDBJ whole genome shotgun (WGS) entry which is preliminary data.</text>
</comment>
<dbReference type="PROSITE" id="PS00748">
    <property type="entry name" value="F_ACTIN_CAPPING_A_1"/>
    <property type="match status" value="1"/>
</dbReference>
<keyword evidence="4 6" id="KW-0009">Actin-binding</keyword>
<dbReference type="Gene3D" id="3.30.1140.60">
    <property type="entry name" value="F-actin capping protein, alpha subunit"/>
    <property type="match status" value="1"/>
</dbReference>
<dbReference type="Pfam" id="PF01267">
    <property type="entry name" value="F-actin_cap_A"/>
    <property type="match status" value="1"/>
</dbReference>
<evidence type="ECO:0000256" key="2">
    <source>
        <dbReference type="ARBA" id="ARBA00014038"/>
    </source>
</evidence>
<dbReference type="OrthoDB" id="340550at2759"/>
<dbReference type="InterPro" id="IPR042276">
    <property type="entry name" value="CapZ_alpha/beta_2"/>
</dbReference>
<dbReference type="InterPro" id="IPR002189">
    <property type="entry name" value="CapZ_alpha"/>
</dbReference>
<evidence type="ECO:0000313" key="7">
    <source>
        <dbReference type="EMBL" id="OQO13287.1"/>
    </source>
</evidence>
<dbReference type="InParanoid" id="A0A1V8TPI5"/>
<gene>
    <name evidence="7" type="ORF">B0A48_01515</name>
</gene>
<dbReference type="PROSITE" id="PS00749">
    <property type="entry name" value="F_ACTIN_CAPPING_A_2"/>
    <property type="match status" value="1"/>
</dbReference>
<dbReference type="STRING" id="1507870.A0A1V8TPI5"/>